<evidence type="ECO:0000313" key="2">
    <source>
        <dbReference type="Proteomes" id="UP000243081"/>
    </source>
</evidence>
<gene>
    <name evidence="1" type="ORF">LLEC1_04828</name>
</gene>
<sequence>AIFDHLPLKQLLKATIVCRQIYIPAVYALHLRLLTASSIPNHELILECYHPSLKISTPYLSCRYLGTRHPTDGGVDVAMAAAQKDRPDLHDVCQLYASFRPVVTEENRRRRFRMVWPVSVQGGPPAAFLGQRRPCRGAGPAPRQRRALLAALRRAQPRRAGPPPRRRLRHPLYYERARRARLPALAGRHGGGEQQQWRTVGLRFHVSLSPAEGMPLLLGRDEDPAASYGLAYQELLIRSTSLLLAVEASMSKELESSRNSIILSSAST</sequence>
<proteinExistence type="predicted"/>
<dbReference type="Proteomes" id="UP000243081">
    <property type="component" value="Unassembled WGS sequence"/>
</dbReference>
<comment type="caution">
    <text evidence="1">The sequence shown here is derived from an EMBL/GenBank/DDBJ whole genome shotgun (WGS) entry which is preliminary data.</text>
</comment>
<keyword evidence="2" id="KW-1185">Reference proteome</keyword>
<evidence type="ECO:0008006" key="3">
    <source>
        <dbReference type="Google" id="ProtNLM"/>
    </source>
</evidence>
<name>A0A179IE85_CORDF</name>
<dbReference type="OrthoDB" id="9981546at2759"/>
<accession>A0A179IE85</accession>
<dbReference type="EMBL" id="LUKN01001586">
    <property type="protein sequence ID" value="OAR00665.1"/>
    <property type="molecule type" value="Genomic_DNA"/>
</dbReference>
<organism evidence="1 2">
    <name type="scientific">Cordyceps confragosa</name>
    <name type="common">Lecanicillium lecanii</name>
    <dbReference type="NCBI Taxonomy" id="2714763"/>
    <lineage>
        <taxon>Eukaryota</taxon>
        <taxon>Fungi</taxon>
        <taxon>Dikarya</taxon>
        <taxon>Ascomycota</taxon>
        <taxon>Pezizomycotina</taxon>
        <taxon>Sordariomycetes</taxon>
        <taxon>Hypocreomycetidae</taxon>
        <taxon>Hypocreales</taxon>
        <taxon>Cordycipitaceae</taxon>
        <taxon>Akanthomyces</taxon>
    </lineage>
</organism>
<feature type="non-terminal residue" evidence="1">
    <location>
        <position position="268"/>
    </location>
</feature>
<protein>
    <recommendedName>
        <fullName evidence="3">F-box domain-containing protein</fullName>
    </recommendedName>
</protein>
<feature type="non-terminal residue" evidence="1">
    <location>
        <position position="1"/>
    </location>
</feature>
<reference evidence="1 2" key="1">
    <citation type="submission" date="2016-03" db="EMBL/GenBank/DDBJ databases">
        <title>Fine-scale spatial genetic structure of a fungal parasite of coffee scale insects.</title>
        <authorList>
            <person name="Jackson D."/>
            <person name="Zemenick K.A."/>
            <person name="Malloure B."/>
            <person name="Quandt C.A."/>
            <person name="James T.Y."/>
        </authorList>
    </citation>
    <scope>NUCLEOTIDE SEQUENCE [LARGE SCALE GENOMIC DNA]</scope>
    <source>
        <strain evidence="1 2">UM487</strain>
    </source>
</reference>
<evidence type="ECO:0000313" key="1">
    <source>
        <dbReference type="EMBL" id="OAR00665.1"/>
    </source>
</evidence>
<dbReference type="AlphaFoldDB" id="A0A179IE85"/>